<keyword evidence="2" id="KW-1185">Reference proteome</keyword>
<protein>
    <submittedName>
        <fullName evidence="1">Uncharacterized protein</fullName>
    </submittedName>
</protein>
<accession>A0A9X2LXY3</accession>
<reference evidence="1" key="1">
    <citation type="submission" date="2022-06" db="EMBL/GenBank/DDBJ databases">
        <title>WGS of actinobacteria.</title>
        <authorList>
            <person name="Thawai C."/>
        </authorList>
    </citation>
    <scope>NUCLEOTIDE SEQUENCE</scope>
    <source>
        <strain evidence="1">DSM 42010</strain>
    </source>
</reference>
<dbReference type="RefSeq" id="WP_257632565.1">
    <property type="nucleotide sequence ID" value="NZ_JANIIC010000026.1"/>
</dbReference>
<gene>
    <name evidence="1" type="ORF">NQU54_22055</name>
</gene>
<name>A0A9X2LXY3_STRMQ</name>
<dbReference type="AlphaFoldDB" id="A0A9X2LXY3"/>
<evidence type="ECO:0000313" key="2">
    <source>
        <dbReference type="Proteomes" id="UP001142400"/>
    </source>
</evidence>
<organism evidence="1 2">
    <name type="scientific">Streptomyces malaysiensis subsp. samsunensis</name>
    <dbReference type="NCBI Taxonomy" id="459658"/>
    <lineage>
        <taxon>Bacteria</taxon>
        <taxon>Bacillati</taxon>
        <taxon>Actinomycetota</taxon>
        <taxon>Actinomycetes</taxon>
        <taxon>Kitasatosporales</taxon>
        <taxon>Streptomycetaceae</taxon>
        <taxon>Streptomyces</taxon>
        <taxon>Streptomyces violaceusniger group</taxon>
    </lineage>
</organism>
<evidence type="ECO:0000313" key="1">
    <source>
        <dbReference type="EMBL" id="MCQ8831682.1"/>
    </source>
</evidence>
<proteinExistence type="predicted"/>
<sequence length="111" mass="12041">MEQETGRRPLRDVRAGGDPDGVALLMGGVTDMQGEITLPANLAMWTSSTYFDISFNSIPPIRGVAMGEHVHVRIWDGLAVSDGGDVIELSHCHCGATWSRTYRVDEGAPEE</sequence>
<dbReference type="Proteomes" id="UP001142400">
    <property type="component" value="Unassembled WGS sequence"/>
</dbReference>
<comment type="caution">
    <text evidence="1">The sequence shown here is derived from an EMBL/GenBank/DDBJ whole genome shotgun (WGS) entry which is preliminary data.</text>
</comment>
<dbReference type="EMBL" id="JANIIC010000026">
    <property type="protein sequence ID" value="MCQ8831682.1"/>
    <property type="molecule type" value="Genomic_DNA"/>
</dbReference>